<dbReference type="InterPro" id="IPR006076">
    <property type="entry name" value="FAD-dep_OxRdtase"/>
</dbReference>
<feature type="domain" description="MnmC-like methyltransferase" evidence="13">
    <location>
        <begin position="133"/>
        <end position="263"/>
    </location>
</feature>
<comment type="cofactor">
    <cofactor evidence="10">
        <name>FAD</name>
        <dbReference type="ChEBI" id="CHEBI:57692"/>
    </cofactor>
</comment>
<evidence type="ECO:0000256" key="8">
    <source>
        <dbReference type="ARBA" id="ARBA00023002"/>
    </source>
</evidence>
<dbReference type="Pfam" id="PF01266">
    <property type="entry name" value="DAO"/>
    <property type="match status" value="1"/>
</dbReference>
<evidence type="ECO:0000256" key="7">
    <source>
        <dbReference type="ARBA" id="ARBA00022827"/>
    </source>
</evidence>
<gene>
    <name evidence="10 14" type="primary">mnmC</name>
    <name evidence="14" type="ORF">HUF19_11360</name>
</gene>
<evidence type="ECO:0000313" key="14">
    <source>
        <dbReference type="EMBL" id="UXD87991.1"/>
    </source>
</evidence>
<dbReference type="InterPro" id="IPR047785">
    <property type="entry name" value="tRNA_MNMC2"/>
</dbReference>
<evidence type="ECO:0000256" key="9">
    <source>
        <dbReference type="ARBA" id="ARBA00023268"/>
    </source>
</evidence>
<organism evidence="14 15">
    <name type="scientific">Thalassolituus hydrocarboniclasticus</name>
    <dbReference type="NCBI Taxonomy" id="2742796"/>
    <lineage>
        <taxon>Bacteria</taxon>
        <taxon>Pseudomonadati</taxon>
        <taxon>Pseudomonadota</taxon>
        <taxon>Gammaproteobacteria</taxon>
        <taxon>Oceanospirillales</taxon>
        <taxon>Oceanospirillaceae</taxon>
        <taxon>Thalassolituus</taxon>
    </lineage>
</organism>
<dbReference type="EMBL" id="CP054475">
    <property type="protein sequence ID" value="UXD87991.1"/>
    <property type="molecule type" value="Genomic_DNA"/>
</dbReference>
<dbReference type="PANTHER" id="PTHR13847:SF283">
    <property type="entry name" value="TRNA 5-METHYLAMINOMETHYL-2-THIOURIDINE BIOSYNTHESIS BIFUNCTIONAL PROTEIN MNMC"/>
    <property type="match status" value="1"/>
</dbReference>
<keyword evidence="4 10" id="KW-0808">Transferase</keyword>
<keyword evidence="3 10" id="KW-0285">Flavoprotein</keyword>
<evidence type="ECO:0000259" key="12">
    <source>
        <dbReference type="Pfam" id="PF01266"/>
    </source>
</evidence>
<dbReference type="InterPro" id="IPR023032">
    <property type="entry name" value="tRNA_MAMT_biosynth_bifunc_MnmC"/>
</dbReference>
<evidence type="ECO:0000256" key="2">
    <source>
        <dbReference type="ARBA" id="ARBA00022603"/>
    </source>
</evidence>
<dbReference type="NCBIfam" id="NF002481">
    <property type="entry name" value="PRK01747.1-2"/>
    <property type="match status" value="1"/>
</dbReference>
<evidence type="ECO:0000256" key="5">
    <source>
        <dbReference type="ARBA" id="ARBA00022691"/>
    </source>
</evidence>
<feature type="region of interest" description="FAD-dependent cmnm(5)s(2)U34 oxidoreductase" evidence="10">
    <location>
        <begin position="297"/>
        <end position="701"/>
    </location>
</feature>
<dbReference type="SUPFAM" id="SSF54373">
    <property type="entry name" value="FAD-linked reductases, C-terminal domain"/>
    <property type="match status" value="1"/>
</dbReference>
<keyword evidence="6 10" id="KW-0819">tRNA processing</keyword>
<dbReference type="Gene3D" id="3.50.50.60">
    <property type="entry name" value="FAD/NAD(P)-binding domain"/>
    <property type="match status" value="1"/>
</dbReference>
<comment type="function">
    <text evidence="10">Catalyzes the last two steps in the biosynthesis of 5-methylaminomethyl-2-thiouridine (mnm(5)s(2)U) at the wobble position (U34) in tRNA. Catalyzes the FAD-dependent demodification of cmnm(5)s(2)U34 to nm(5)s(2)U34, followed by the transfer of a methyl group from S-adenosyl-L-methionine to nm(5)s(2)U34, to form mnm(5)s(2)U34.</text>
</comment>
<dbReference type="RefSeq" id="WP_260996744.1">
    <property type="nucleotide sequence ID" value="NZ_CP054475.1"/>
</dbReference>
<evidence type="ECO:0000256" key="3">
    <source>
        <dbReference type="ARBA" id="ARBA00022630"/>
    </source>
</evidence>
<evidence type="ECO:0000256" key="1">
    <source>
        <dbReference type="ARBA" id="ARBA00022490"/>
    </source>
</evidence>
<keyword evidence="5 10" id="KW-0949">S-adenosyl-L-methionine</keyword>
<dbReference type="Proteomes" id="UP001065322">
    <property type="component" value="Chromosome"/>
</dbReference>
<feature type="region of interest" description="tRNA (mnm(5)s(2)U34)-methyltransferase" evidence="10">
    <location>
        <begin position="1"/>
        <end position="265"/>
    </location>
</feature>
<keyword evidence="1 10" id="KW-0963">Cytoplasm</keyword>
<keyword evidence="15" id="KW-1185">Reference proteome</keyword>
<keyword evidence="8 10" id="KW-0560">Oxidoreductase</keyword>
<dbReference type="NCBIfam" id="NF033855">
    <property type="entry name" value="tRNA_MNMC2"/>
    <property type="match status" value="1"/>
</dbReference>
<dbReference type="Gene3D" id="3.30.9.10">
    <property type="entry name" value="D-Amino Acid Oxidase, subunit A, domain 2"/>
    <property type="match status" value="1"/>
</dbReference>
<comment type="similarity">
    <text evidence="10">In the N-terminal section; belongs to the methyltransferase superfamily. tRNA (mnm(5)s(2)U34)-methyltransferase family.</text>
</comment>
<dbReference type="HAMAP" id="MF_01102">
    <property type="entry name" value="MnmC"/>
    <property type="match status" value="1"/>
</dbReference>
<protein>
    <recommendedName>
        <fullName evidence="10">tRNA 5-methylaminomethyl-2-thiouridine biosynthesis bifunctional protein MnmC</fullName>
        <shortName evidence="10">tRNA mnm(5)s(2)U biosynthesis bifunctional protein</shortName>
    </recommendedName>
    <domain>
        <recommendedName>
            <fullName evidence="10">tRNA (mnm(5)s(2)U34)-methyltransferase</fullName>
            <ecNumber evidence="10">2.1.1.61</ecNumber>
        </recommendedName>
    </domain>
    <domain>
        <recommendedName>
            <fullName evidence="10">FAD-dependent cmnm(5)s(2)U34 oxidoreductase</fullName>
            <ecNumber evidence="10">1.5.-.-</ecNumber>
        </recommendedName>
    </domain>
</protein>
<evidence type="ECO:0000256" key="10">
    <source>
        <dbReference type="HAMAP-Rule" id="MF_01102"/>
    </source>
</evidence>
<comment type="subcellular location">
    <subcellularLocation>
        <location evidence="10">Cytoplasm</location>
    </subcellularLocation>
</comment>
<dbReference type="InterPro" id="IPR029063">
    <property type="entry name" value="SAM-dependent_MTases_sf"/>
</dbReference>
<dbReference type="EC" id="2.1.1.61" evidence="10"/>
<comment type="catalytic activity">
    <reaction evidence="10">
        <text>5-aminomethyl-2-thiouridine(34) in tRNA + S-adenosyl-L-methionine = 5-methylaminomethyl-2-thiouridine(34) in tRNA + S-adenosyl-L-homocysteine + H(+)</text>
        <dbReference type="Rhea" id="RHEA:19569"/>
        <dbReference type="Rhea" id="RHEA-COMP:10195"/>
        <dbReference type="Rhea" id="RHEA-COMP:10197"/>
        <dbReference type="ChEBI" id="CHEBI:15378"/>
        <dbReference type="ChEBI" id="CHEBI:57856"/>
        <dbReference type="ChEBI" id="CHEBI:59789"/>
        <dbReference type="ChEBI" id="CHEBI:74454"/>
        <dbReference type="ChEBI" id="CHEBI:74455"/>
        <dbReference type="EC" id="2.1.1.61"/>
    </reaction>
</comment>
<evidence type="ECO:0000256" key="4">
    <source>
        <dbReference type="ARBA" id="ARBA00022679"/>
    </source>
</evidence>
<sequence>MSSSPSDHPASHPPADNIPANSNQAPSAPDLLWNDDGLPVSREFNDPYFSVDNGLEESRYVFLQHNGLPQRWSDWQGDFSIVETGFGTGLNFLMTWESWRQSNRHDSSWLHFTSIEKFPLTLSQLQQALALWPQLSELSAQLFSQYPLPVAGFHRLVWPEERISLTLIFADVKEALPQLSGPVHAWYLDGFAPSKNPQMWSEELFSGMRRLSQRQPGQYQGEQPATVATFTSAGIVRRGLLGAGFHVKRVPGYGRKREMLAGSFNRRQGPELAPCFLHKPWLLQENRWPDDAEVVVIGAGLAGATTARALAERGLKVEVIDAAGIAQQASGNPQGGLYVKLAAGDNAIHTDFYLAAFQYALPYMRRYLGAGDADNPYWSQCGVLQLAYDNKEAQRQLKFSQTRSLPETLVQSLDQAQAGNIAGNPQQSGGLFFPQAGWVSPADLCRILLQHTNIRFTQRQVSALQQIPQGWQIQCSDGTILQSRQLVLACANAATNLLPEAYLPLKRIRGQLSYLNPAQTPALNTVLCGRSYMAPARNGRLCLGATYNLRDDDTQLRDSDHQTNLDHLPDFGPQWQELNKQQGMKLVLGGRVGFRCTTPDYLPMVGAVPESRGFVQCFSGLVRNAKRIPAKAAPQYPGLWLNIGHGSRGLASAPLCAELLTQQMMGAPLPVALDVAEALWPGRFLLRDMVRRKLPPELAQG</sequence>
<evidence type="ECO:0000256" key="6">
    <source>
        <dbReference type="ARBA" id="ARBA00022694"/>
    </source>
</evidence>
<proteinExistence type="inferred from homology"/>
<evidence type="ECO:0000256" key="11">
    <source>
        <dbReference type="SAM" id="MobiDB-lite"/>
    </source>
</evidence>
<dbReference type="EC" id="1.5.-.-" evidence="10"/>
<evidence type="ECO:0000313" key="15">
    <source>
        <dbReference type="Proteomes" id="UP001065322"/>
    </source>
</evidence>
<feature type="domain" description="FAD dependent oxidoreductase" evidence="12">
    <location>
        <begin position="294"/>
        <end position="662"/>
    </location>
</feature>
<keyword evidence="7 10" id="KW-0274">FAD</keyword>
<keyword evidence="9 10" id="KW-0511">Multifunctional enzyme</keyword>
<reference evidence="15" key="1">
    <citation type="submission" date="2020-06" db="EMBL/GenBank/DDBJ databases">
        <title>Thalassolituus marinus alknpb1M-1, a hydrocarbon-degrading bacterium isolated from the deep-sea overlying water using an in-situ strategy from the South China Sea basin.</title>
        <authorList>
            <person name="Dong C."/>
            <person name="Chen Y."/>
            <person name="Shao Z."/>
        </authorList>
    </citation>
    <scope>NUCLEOTIDE SEQUENCE [LARGE SCALE GENOMIC DNA]</scope>
    <source>
        <strain evidence="15">alknpb1M-1</strain>
    </source>
</reference>
<evidence type="ECO:0000259" key="13">
    <source>
        <dbReference type="Pfam" id="PF05430"/>
    </source>
</evidence>
<dbReference type="InterPro" id="IPR017610">
    <property type="entry name" value="tRNA_S-uridine_synth_MnmC_C"/>
</dbReference>
<keyword evidence="2 10" id="KW-0489">Methyltransferase</keyword>
<accession>A0ABY6AAG1</accession>
<dbReference type="InterPro" id="IPR008471">
    <property type="entry name" value="MnmC-like_methylTransf"/>
</dbReference>
<dbReference type="SUPFAM" id="SSF51905">
    <property type="entry name" value="FAD/NAD(P)-binding domain"/>
    <property type="match status" value="1"/>
</dbReference>
<name>A0ABY6AAG1_9GAMM</name>
<dbReference type="Gene3D" id="3.40.50.150">
    <property type="entry name" value="Vaccinia Virus protein VP39"/>
    <property type="match status" value="1"/>
</dbReference>
<dbReference type="Pfam" id="PF05430">
    <property type="entry name" value="Methyltransf_30"/>
    <property type="match status" value="1"/>
</dbReference>
<dbReference type="NCBIfam" id="TIGR03197">
    <property type="entry name" value="MnmC_Cterm"/>
    <property type="match status" value="1"/>
</dbReference>
<dbReference type="InterPro" id="IPR036188">
    <property type="entry name" value="FAD/NAD-bd_sf"/>
</dbReference>
<dbReference type="PANTHER" id="PTHR13847">
    <property type="entry name" value="SARCOSINE DEHYDROGENASE-RELATED"/>
    <property type="match status" value="1"/>
</dbReference>
<comment type="similarity">
    <text evidence="10">In the C-terminal section; belongs to the DAO family.</text>
</comment>
<feature type="region of interest" description="Disordered" evidence="11">
    <location>
        <begin position="1"/>
        <end position="32"/>
    </location>
</feature>